<keyword evidence="2 5" id="KW-0812">Transmembrane</keyword>
<dbReference type="InterPro" id="IPR022764">
    <property type="entry name" value="Peptidase_S54_rhomboid_dom"/>
</dbReference>
<gene>
    <name evidence="7" type="ORF">MBSD_1249</name>
    <name evidence="8" type="ORF">MBSD_n1818</name>
</gene>
<evidence type="ECO:0000313" key="9">
    <source>
        <dbReference type="Proteomes" id="UP000253740"/>
    </source>
</evidence>
<dbReference type="GO" id="GO:0016020">
    <property type="term" value="C:membrane"/>
    <property type="evidence" value="ECO:0007669"/>
    <property type="project" value="UniProtKB-SubCell"/>
</dbReference>
<feature type="transmembrane region" description="Helical" evidence="5">
    <location>
        <begin position="184"/>
        <end position="204"/>
    </location>
</feature>
<dbReference type="AlphaFoldDB" id="A0A0K8QNN3"/>
<evidence type="ECO:0000256" key="1">
    <source>
        <dbReference type="ARBA" id="ARBA00004141"/>
    </source>
</evidence>
<dbReference type="GO" id="GO:0004252">
    <property type="term" value="F:serine-type endopeptidase activity"/>
    <property type="evidence" value="ECO:0007669"/>
    <property type="project" value="InterPro"/>
</dbReference>
<dbReference type="RefSeq" id="WP_062537100.1">
    <property type="nucleotide sequence ID" value="NZ_DF970209.1"/>
</dbReference>
<dbReference type="SUPFAM" id="SSF144091">
    <property type="entry name" value="Rhomboid-like"/>
    <property type="match status" value="1"/>
</dbReference>
<keyword evidence="4 5" id="KW-0472">Membrane</keyword>
<feature type="transmembrane region" description="Helical" evidence="5">
    <location>
        <begin position="63"/>
        <end position="87"/>
    </location>
</feature>
<feature type="transmembrane region" description="Helical" evidence="5">
    <location>
        <begin position="158"/>
        <end position="178"/>
    </location>
</feature>
<keyword evidence="9" id="KW-1185">Reference proteome</keyword>
<dbReference type="Pfam" id="PF01694">
    <property type="entry name" value="Rhomboid"/>
    <property type="match status" value="1"/>
</dbReference>
<accession>A0A0K8QNN3</accession>
<dbReference type="EMBL" id="DF970209">
    <property type="protein sequence ID" value="GAP66510.1"/>
    <property type="molecule type" value="Genomic_DNA"/>
</dbReference>
<dbReference type="PANTHER" id="PTHR43731">
    <property type="entry name" value="RHOMBOID PROTEASE"/>
    <property type="match status" value="1"/>
</dbReference>
<dbReference type="HOGENOM" id="CLU_055068_4_1_6"/>
<dbReference type="Gene3D" id="1.20.1540.10">
    <property type="entry name" value="Rhomboid-like"/>
    <property type="match status" value="1"/>
</dbReference>
<evidence type="ECO:0000313" key="7">
    <source>
        <dbReference type="EMBL" id="GAN44714.1"/>
    </source>
</evidence>
<name>A0A0K8QNN3_9GAMM</name>
<evidence type="ECO:0000256" key="4">
    <source>
        <dbReference type="ARBA" id="ARBA00023136"/>
    </source>
</evidence>
<feature type="transmembrane region" description="Helical" evidence="5">
    <location>
        <begin position="128"/>
        <end position="146"/>
    </location>
</feature>
<dbReference type="PANTHER" id="PTHR43731:SF26">
    <property type="entry name" value="RHOMBOID-LIKE PROTEIN 10, CHLOROPLASTIC"/>
    <property type="match status" value="1"/>
</dbReference>
<proteinExistence type="predicted"/>
<dbReference type="OrthoDB" id="9814037at2"/>
<evidence type="ECO:0000256" key="5">
    <source>
        <dbReference type="SAM" id="Phobius"/>
    </source>
</evidence>
<sequence>MPFDLPPMTRALLIANVGVYLLQMFTGQLLVVHFALWPLGPDQLVGFTADGAPITVGFRLWQLVTYAFMHGGLSHLFFNMLALFMFGGQIERLFGERHFIVYYFVCVLMAAVAQLAVIHWFTGGYYPTLGASGGVFGLLLAFGMMYPQARIISLYMPIPLPAWIVVIGYMALELFLGVTGTQAGVAHFAHLGGALGGYVLIQYWRGRLPIKPKRVLMR</sequence>
<dbReference type="InterPro" id="IPR035952">
    <property type="entry name" value="Rhomboid-like_sf"/>
</dbReference>
<comment type="subcellular location">
    <subcellularLocation>
        <location evidence="1">Membrane</location>
        <topology evidence="1">Multi-pass membrane protein</topology>
    </subcellularLocation>
</comment>
<feature type="transmembrane region" description="Helical" evidence="5">
    <location>
        <begin position="12"/>
        <end position="36"/>
    </location>
</feature>
<reference evidence="7" key="1">
    <citation type="submission" date="2015-03" db="EMBL/GenBank/DDBJ databases">
        <title>Draft genome sequence of Mizugakiibacter sediminis skMP5.</title>
        <authorList>
            <person name="Watanabe T."/>
            <person name="Kojima H."/>
            <person name="Fukui M."/>
        </authorList>
    </citation>
    <scope>NUCLEOTIDE SEQUENCE</scope>
    <source>
        <strain evidence="7">SkMP5</strain>
    </source>
</reference>
<feature type="transmembrane region" description="Helical" evidence="5">
    <location>
        <begin position="99"/>
        <end position="122"/>
    </location>
</feature>
<evidence type="ECO:0000256" key="2">
    <source>
        <dbReference type="ARBA" id="ARBA00022692"/>
    </source>
</evidence>
<dbReference type="STRING" id="1475481.GCA_000953855_01852"/>
<evidence type="ECO:0000313" key="8">
    <source>
        <dbReference type="EMBL" id="GAP66510.1"/>
    </source>
</evidence>
<organism evidence="8">
    <name type="scientific">Mizugakiibacter sediminis</name>
    <dbReference type="NCBI Taxonomy" id="1475481"/>
    <lineage>
        <taxon>Bacteria</taxon>
        <taxon>Pseudomonadati</taxon>
        <taxon>Pseudomonadota</taxon>
        <taxon>Gammaproteobacteria</taxon>
        <taxon>Lysobacterales</taxon>
        <taxon>Rhodanobacteraceae</taxon>
        <taxon>Mizugakiibacter</taxon>
    </lineage>
</organism>
<feature type="domain" description="Peptidase S54 rhomboid" evidence="6">
    <location>
        <begin position="59"/>
        <end position="201"/>
    </location>
</feature>
<keyword evidence="3 5" id="KW-1133">Transmembrane helix</keyword>
<dbReference type="EMBL" id="DF952378">
    <property type="protein sequence ID" value="GAN44714.1"/>
    <property type="molecule type" value="Genomic_DNA"/>
</dbReference>
<evidence type="ECO:0000259" key="6">
    <source>
        <dbReference type="Pfam" id="PF01694"/>
    </source>
</evidence>
<dbReference type="Proteomes" id="UP000253740">
    <property type="component" value="Unassembled WGS sequence"/>
</dbReference>
<protein>
    <submittedName>
        <fullName evidence="7">Membrane protein</fullName>
    </submittedName>
</protein>
<dbReference type="InterPro" id="IPR050925">
    <property type="entry name" value="Rhomboid_protease_S54"/>
</dbReference>
<evidence type="ECO:0000256" key="3">
    <source>
        <dbReference type="ARBA" id="ARBA00022989"/>
    </source>
</evidence>
<reference evidence="8" key="2">
    <citation type="submission" date="2015-08" db="EMBL/GenBank/DDBJ databases">
        <title>Complete DNA Sequence of Pseudomonas syringae pv. actinidiae, the Causal Agent of Kiwifruit Canker Disease.</title>
        <authorList>
            <person name="Rikkerink E.H.A."/>
            <person name="Fineran P.C."/>
        </authorList>
    </citation>
    <scope>NUCLEOTIDE SEQUENCE</scope>
    <source>
        <strain evidence="8">SkMP5</strain>
    </source>
</reference>